<comment type="caution">
    <text evidence="1">The sequence shown here is derived from an EMBL/GenBank/DDBJ whole genome shotgun (WGS) entry which is preliminary data.</text>
</comment>
<dbReference type="AlphaFoldDB" id="A0A9W8CFY8"/>
<accession>A0A9W8CFY8</accession>
<organism evidence="1 2">
    <name type="scientific">Coemansia asiatica</name>
    <dbReference type="NCBI Taxonomy" id="1052880"/>
    <lineage>
        <taxon>Eukaryota</taxon>
        <taxon>Fungi</taxon>
        <taxon>Fungi incertae sedis</taxon>
        <taxon>Zoopagomycota</taxon>
        <taxon>Kickxellomycotina</taxon>
        <taxon>Kickxellomycetes</taxon>
        <taxon>Kickxellales</taxon>
        <taxon>Kickxellaceae</taxon>
        <taxon>Coemansia</taxon>
    </lineage>
</organism>
<proteinExistence type="predicted"/>
<reference evidence="1" key="1">
    <citation type="submission" date="2022-07" db="EMBL/GenBank/DDBJ databases">
        <title>Phylogenomic reconstructions and comparative analyses of Kickxellomycotina fungi.</title>
        <authorList>
            <person name="Reynolds N.K."/>
            <person name="Stajich J.E."/>
            <person name="Barry K."/>
            <person name="Grigoriev I.V."/>
            <person name="Crous P."/>
            <person name="Smith M.E."/>
        </authorList>
    </citation>
    <scope>NUCLEOTIDE SEQUENCE</scope>
    <source>
        <strain evidence="1">NBRC 105413</strain>
    </source>
</reference>
<protein>
    <submittedName>
        <fullName evidence="1">Uncharacterized protein</fullName>
    </submittedName>
</protein>
<evidence type="ECO:0000313" key="1">
    <source>
        <dbReference type="EMBL" id="KAJ1642230.1"/>
    </source>
</evidence>
<dbReference type="Proteomes" id="UP001145021">
    <property type="component" value="Unassembled WGS sequence"/>
</dbReference>
<gene>
    <name evidence="1" type="ORF">LPJ64_005901</name>
</gene>
<sequence>MTGASMRLKGLAVEILVPDQLSIVRDKLSSLGNVWQPLRPLGNSGLRVRVCTLILEVVSNTKVPSNVVSADNQELAKVYNVAEFKFCCVCSKFIGNGCQCSRPVASTNLLMIE</sequence>
<dbReference type="EMBL" id="JANBOH010000446">
    <property type="protein sequence ID" value="KAJ1642230.1"/>
    <property type="molecule type" value="Genomic_DNA"/>
</dbReference>
<name>A0A9W8CFY8_9FUNG</name>
<keyword evidence="2" id="KW-1185">Reference proteome</keyword>
<evidence type="ECO:0000313" key="2">
    <source>
        <dbReference type="Proteomes" id="UP001145021"/>
    </source>
</evidence>